<keyword evidence="1" id="KW-0472">Membrane</keyword>
<dbReference type="KEGG" id="rhd:R2APBS1_3781"/>
<keyword evidence="1" id="KW-1133">Transmembrane helix</keyword>
<accession>M4NIR4</accession>
<feature type="transmembrane region" description="Helical" evidence="1">
    <location>
        <begin position="112"/>
        <end position="132"/>
    </location>
</feature>
<sequence>MPRAVWLVAAIAALIYFYGLDRGPQLYRCRLVQAARRRYVLNSLASGRRLALRIILLQLAVALLAGLVFLALGHREAVAAAAGATTVALGTALMSVRLFGDVGGAGQALGRLLTGMLLKWIVIVGGLVVILFQFKLPPLAAITGLAAAYAVYLLAFRFKG</sequence>
<proteinExistence type="predicted"/>
<dbReference type="HOGENOM" id="CLU_139783_0_0_6"/>
<dbReference type="EMBL" id="CP003470">
    <property type="protein sequence ID" value="AGG90840.1"/>
    <property type="molecule type" value="Genomic_DNA"/>
</dbReference>
<evidence type="ECO:0000313" key="2">
    <source>
        <dbReference type="EMBL" id="AGG90840.1"/>
    </source>
</evidence>
<dbReference type="Proteomes" id="UP000011859">
    <property type="component" value="Chromosome"/>
</dbReference>
<name>M4NIR4_9GAMM</name>
<protein>
    <submittedName>
        <fullName evidence="2">ATP synthase I chain</fullName>
    </submittedName>
</protein>
<evidence type="ECO:0000256" key="1">
    <source>
        <dbReference type="SAM" id="Phobius"/>
    </source>
</evidence>
<feature type="transmembrane region" description="Helical" evidence="1">
    <location>
        <begin position="78"/>
        <end position="100"/>
    </location>
</feature>
<feature type="transmembrane region" description="Helical" evidence="1">
    <location>
        <begin position="138"/>
        <end position="156"/>
    </location>
</feature>
<feature type="transmembrane region" description="Helical" evidence="1">
    <location>
        <begin position="50"/>
        <end position="72"/>
    </location>
</feature>
<dbReference type="AlphaFoldDB" id="M4NIR4"/>
<dbReference type="eggNOG" id="ENOG5031UU4">
    <property type="taxonomic scope" value="Bacteria"/>
</dbReference>
<dbReference type="STRING" id="666685.R2APBS1_3781"/>
<gene>
    <name evidence="2" type="ORF">R2APBS1_3781</name>
</gene>
<evidence type="ECO:0000313" key="3">
    <source>
        <dbReference type="Proteomes" id="UP000011859"/>
    </source>
</evidence>
<keyword evidence="1" id="KW-0812">Transmembrane</keyword>
<reference evidence="2 3" key="1">
    <citation type="submission" date="2012-04" db="EMBL/GenBank/DDBJ databases">
        <title>Complete genome of Rhodanobacter sp. 2APBS1.</title>
        <authorList>
            <consortium name="US DOE Joint Genome Institute"/>
            <person name="Huntemann M."/>
            <person name="Wei C.-L."/>
            <person name="Han J."/>
            <person name="Detter J.C."/>
            <person name="Han C."/>
            <person name="Tapia R."/>
            <person name="Munk A.C.C."/>
            <person name="Chen A."/>
            <person name="Krypides N."/>
            <person name="Mavromatis K."/>
            <person name="Markowitz V."/>
            <person name="Szeto E."/>
            <person name="Ivanova N."/>
            <person name="Mikhailova N."/>
            <person name="Ovchinnikova G."/>
            <person name="Pagani I."/>
            <person name="Pati A."/>
            <person name="Goodwin L."/>
            <person name="Peters L."/>
            <person name="Pitluck S."/>
            <person name="Woyke T."/>
            <person name="Prakash O."/>
            <person name="Elkins J."/>
            <person name="Brown S."/>
            <person name="Palumbo A."/>
            <person name="Hemme C."/>
            <person name="Zhou J."/>
            <person name="Watson D."/>
            <person name="Jardine P."/>
            <person name="Kostka J."/>
            <person name="Green S."/>
        </authorList>
    </citation>
    <scope>NUCLEOTIDE SEQUENCE [LARGE SCALE GENOMIC DNA]</scope>
    <source>
        <strain evidence="2 3">2APBS1</strain>
    </source>
</reference>
<keyword evidence="3" id="KW-1185">Reference proteome</keyword>
<feature type="transmembrane region" description="Helical" evidence="1">
    <location>
        <begin position="6"/>
        <end position="29"/>
    </location>
</feature>
<organism evidence="2 3">
    <name type="scientific">Rhodanobacter denitrificans</name>
    <dbReference type="NCBI Taxonomy" id="666685"/>
    <lineage>
        <taxon>Bacteria</taxon>
        <taxon>Pseudomonadati</taxon>
        <taxon>Pseudomonadota</taxon>
        <taxon>Gammaproteobacteria</taxon>
        <taxon>Lysobacterales</taxon>
        <taxon>Rhodanobacteraceae</taxon>
        <taxon>Rhodanobacter</taxon>
    </lineage>
</organism>